<evidence type="ECO:0000313" key="8">
    <source>
        <dbReference type="Proteomes" id="UP000000311"/>
    </source>
</evidence>
<dbReference type="PANTHER" id="PTHR19139">
    <property type="entry name" value="AQUAPORIN TRANSPORTER"/>
    <property type="match status" value="1"/>
</dbReference>
<keyword evidence="4 6" id="KW-0472">Membrane</keyword>
<dbReference type="AlphaFoldDB" id="E2AEF6"/>
<keyword evidence="2 5" id="KW-0812">Transmembrane</keyword>
<protein>
    <submittedName>
        <fullName evidence="7">Aquaporin-4</fullName>
    </submittedName>
</protein>
<keyword evidence="8" id="KW-1185">Reference proteome</keyword>
<evidence type="ECO:0000256" key="1">
    <source>
        <dbReference type="ARBA" id="ARBA00004141"/>
    </source>
</evidence>
<reference evidence="7 8" key="1">
    <citation type="journal article" date="2010" name="Science">
        <title>Genomic comparison of the ants Camponotus floridanus and Harpegnathos saltator.</title>
        <authorList>
            <person name="Bonasio R."/>
            <person name="Zhang G."/>
            <person name="Ye C."/>
            <person name="Mutti N.S."/>
            <person name="Fang X."/>
            <person name="Qin N."/>
            <person name="Donahue G."/>
            <person name="Yang P."/>
            <person name="Li Q."/>
            <person name="Li C."/>
            <person name="Zhang P."/>
            <person name="Huang Z."/>
            <person name="Berger S.L."/>
            <person name="Reinberg D."/>
            <person name="Wang J."/>
            <person name="Liebig J."/>
        </authorList>
    </citation>
    <scope>NUCLEOTIDE SEQUENCE [LARGE SCALE GENOMIC DNA]</scope>
    <source>
        <strain evidence="8">C129</strain>
    </source>
</reference>
<sequence length="198" mass="21530">MIAVQCFGHISGAHVNPAITAATVILGNTSLLMAGFYIIAQCLGSLIGYGLLKMTTPQDLLYSKPNESFCVTRIDSHLHPAHGVAVEALATGVFVFFACAVWDSRNAKNTETIAIKFGFCITMLALAFAPYTGCSLNPARSFGPAVWNNDFENHWVYWLGPIGGAIISALIYRCLFMPKTKNQDDAMHDMETFNGIET</sequence>
<dbReference type="InterPro" id="IPR000425">
    <property type="entry name" value="MIP"/>
</dbReference>
<organism evidence="8">
    <name type="scientific">Camponotus floridanus</name>
    <name type="common">Florida carpenter ant</name>
    <dbReference type="NCBI Taxonomy" id="104421"/>
    <lineage>
        <taxon>Eukaryota</taxon>
        <taxon>Metazoa</taxon>
        <taxon>Ecdysozoa</taxon>
        <taxon>Arthropoda</taxon>
        <taxon>Hexapoda</taxon>
        <taxon>Insecta</taxon>
        <taxon>Pterygota</taxon>
        <taxon>Neoptera</taxon>
        <taxon>Endopterygota</taxon>
        <taxon>Hymenoptera</taxon>
        <taxon>Apocrita</taxon>
        <taxon>Aculeata</taxon>
        <taxon>Formicoidea</taxon>
        <taxon>Formicidae</taxon>
        <taxon>Formicinae</taxon>
        <taxon>Camponotus</taxon>
    </lineage>
</organism>
<keyword evidence="5" id="KW-0813">Transport</keyword>
<dbReference type="PRINTS" id="PR00783">
    <property type="entry name" value="MINTRINSICP"/>
</dbReference>
<evidence type="ECO:0000256" key="6">
    <source>
        <dbReference type="SAM" id="Phobius"/>
    </source>
</evidence>
<accession>E2AEF6</accession>
<dbReference type="Pfam" id="PF00230">
    <property type="entry name" value="MIP"/>
    <property type="match status" value="1"/>
</dbReference>
<dbReference type="InterPro" id="IPR034294">
    <property type="entry name" value="Aquaporin_transptr"/>
</dbReference>
<feature type="transmembrane region" description="Helical" evidence="6">
    <location>
        <begin position="31"/>
        <end position="52"/>
    </location>
</feature>
<dbReference type="STRING" id="104421.E2AEF6"/>
<feature type="transmembrane region" description="Helical" evidence="6">
    <location>
        <begin position="81"/>
        <end position="101"/>
    </location>
</feature>
<dbReference type="PANTHER" id="PTHR19139:SF270">
    <property type="entry name" value="ENTOMOGLYCEROPORIN 1-RELATED"/>
    <property type="match status" value="1"/>
</dbReference>
<dbReference type="GO" id="GO:0005886">
    <property type="term" value="C:plasma membrane"/>
    <property type="evidence" value="ECO:0007669"/>
    <property type="project" value="TreeGrafter"/>
</dbReference>
<dbReference type="Gene3D" id="1.20.1080.10">
    <property type="entry name" value="Glycerol uptake facilitator protein"/>
    <property type="match status" value="1"/>
</dbReference>
<gene>
    <name evidence="7" type="ORF">EAG_06156</name>
</gene>
<name>E2AEF6_CAMFO</name>
<keyword evidence="3 6" id="KW-1133">Transmembrane helix</keyword>
<dbReference type="OMA" id="YKNLWVY"/>
<dbReference type="EMBL" id="GL438838">
    <property type="protein sequence ID" value="EFN68167.1"/>
    <property type="molecule type" value="Genomic_DNA"/>
</dbReference>
<comment type="subcellular location">
    <subcellularLocation>
        <location evidence="1">Membrane</location>
        <topology evidence="1">Multi-pass membrane protein</topology>
    </subcellularLocation>
</comment>
<dbReference type="OrthoDB" id="3222at2759"/>
<evidence type="ECO:0000256" key="3">
    <source>
        <dbReference type="ARBA" id="ARBA00022989"/>
    </source>
</evidence>
<feature type="transmembrane region" description="Helical" evidence="6">
    <location>
        <begin position="155"/>
        <end position="175"/>
    </location>
</feature>
<evidence type="ECO:0000313" key="7">
    <source>
        <dbReference type="EMBL" id="EFN68167.1"/>
    </source>
</evidence>
<comment type="similarity">
    <text evidence="5">Belongs to the MIP/aquaporin (TC 1.A.8) family.</text>
</comment>
<evidence type="ECO:0000256" key="4">
    <source>
        <dbReference type="ARBA" id="ARBA00023136"/>
    </source>
</evidence>
<evidence type="ECO:0000256" key="2">
    <source>
        <dbReference type="ARBA" id="ARBA00022692"/>
    </source>
</evidence>
<dbReference type="GO" id="GO:0015267">
    <property type="term" value="F:channel activity"/>
    <property type="evidence" value="ECO:0007669"/>
    <property type="project" value="InterPro"/>
</dbReference>
<dbReference type="SUPFAM" id="SSF81338">
    <property type="entry name" value="Aquaporin-like"/>
    <property type="match status" value="1"/>
</dbReference>
<evidence type="ECO:0000256" key="5">
    <source>
        <dbReference type="RuleBase" id="RU000477"/>
    </source>
</evidence>
<proteinExistence type="inferred from homology"/>
<dbReference type="InParanoid" id="E2AEF6"/>
<dbReference type="InterPro" id="IPR023271">
    <property type="entry name" value="Aquaporin-like"/>
</dbReference>
<dbReference type="Proteomes" id="UP000000311">
    <property type="component" value="Unassembled WGS sequence"/>
</dbReference>
<feature type="transmembrane region" description="Helical" evidence="6">
    <location>
        <begin position="113"/>
        <end position="131"/>
    </location>
</feature>